<comment type="caution">
    <text evidence="2">The sequence shown here is derived from an EMBL/GenBank/DDBJ whole genome shotgun (WGS) entry which is preliminary data.</text>
</comment>
<proteinExistence type="predicted"/>
<dbReference type="PANTHER" id="PTHR12526">
    <property type="entry name" value="GLYCOSYLTRANSFERASE"/>
    <property type="match status" value="1"/>
</dbReference>
<dbReference type="PANTHER" id="PTHR12526:SF630">
    <property type="entry name" value="GLYCOSYLTRANSFERASE"/>
    <property type="match status" value="1"/>
</dbReference>
<gene>
    <name evidence="2" type="ORF">UV42_C0003G0015</name>
</gene>
<organism evidence="2 3">
    <name type="scientific">Candidatus Magasanikbacteria bacterium GW2011_GWE2_42_7</name>
    <dbReference type="NCBI Taxonomy" id="1619052"/>
    <lineage>
        <taxon>Bacteria</taxon>
        <taxon>Candidatus Magasanikiibacteriota</taxon>
    </lineage>
</organism>
<reference evidence="2 3" key="1">
    <citation type="journal article" date="2015" name="Nature">
        <title>rRNA introns, odd ribosomes, and small enigmatic genomes across a large radiation of phyla.</title>
        <authorList>
            <person name="Brown C.T."/>
            <person name="Hug L.A."/>
            <person name="Thomas B.C."/>
            <person name="Sharon I."/>
            <person name="Castelle C.J."/>
            <person name="Singh A."/>
            <person name="Wilkins M.J."/>
            <person name="Williams K.H."/>
            <person name="Banfield J.F."/>
        </authorList>
    </citation>
    <scope>NUCLEOTIDE SEQUENCE [LARGE SCALE GENOMIC DNA]</scope>
</reference>
<protein>
    <submittedName>
        <fullName evidence="2">Glycosyl transferase group 1</fullName>
    </submittedName>
</protein>
<dbReference type="Gene3D" id="3.40.50.2000">
    <property type="entry name" value="Glycogen Phosphorylase B"/>
    <property type="match status" value="2"/>
</dbReference>
<dbReference type="GO" id="GO:0016757">
    <property type="term" value="F:glycosyltransferase activity"/>
    <property type="evidence" value="ECO:0007669"/>
    <property type="project" value="InterPro"/>
</dbReference>
<keyword evidence="2" id="KW-0808">Transferase</keyword>
<sequence length="359" mass="40712">MRVAAVKKKIYSAVKNIFFRGKLAYISETADWVIKDIAQEIVQGLNAEYKNSATITYSPLFLRKKIIHYGSVSALVDIDGRLKLGHHSNIYVLTWYHVIDNDPRLRAIPEINKYIDIVHTTCSKTANTLLEYGLDKKKLRIIPQSINFDVWRPYEIQKRTQIRKELGLPAHKKIIGSFQKDGMGWADGNDPKFEKGPDILCDTLIRLSEKNDNLHVLLTGPARGYVKQRLDGASISYTHHIVKDAADLVDYYNALDLYIVTSRVEGGPKALLESFATRTPVVSTSVGMASDVIIDEKNGMLTEIEDVSDLVESSHRLLCDKQLSDRIIQQAYIDVQEFSHEKIVKKYIDELYAPLGFTI</sequence>
<evidence type="ECO:0000313" key="3">
    <source>
        <dbReference type="Proteomes" id="UP000033867"/>
    </source>
</evidence>
<dbReference type="Pfam" id="PF00534">
    <property type="entry name" value="Glycos_transf_1"/>
    <property type="match status" value="1"/>
</dbReference>
<dbReference type="EMBL" id="LCEK01000003">
    <property type="protein sequence ID" value="KKS72886.1"/>
    <property type="molecule type" value="Genomic_DNA"/>
</dbReference>
<name>A0A0G1DPY0_9BACT</name>
<feature type="domain" description="Glycosyl transferase family 1" evidence="1">
    <location>
        <begin position="194"/>
        <end position="332"/>
    </location>
</feature>
<evidence type="ECO:0000259" key="1">
    <source>
        <dbReference type="Pfam" id="PF00534"/>
    </source>
</evidence>
<accession>A0A0G1DPY0</accession>
<dbReference type="AlphaFoldDB" id="A0A0G1DPY0"/>
<dbReference type="SUPFAM" id="SSF53756">
    <property type="entry name" value="UDP-Glycosyltransferase/glycogen phosphorylase"/>
    <property type="match status" value="1"/>
</dbReference>
<dbReference type="CDD" id="cd03801">
    <property type="entry name" value="GT4_PimA-like"/>
    <property type="match status" value="1"/>
</dbReference>
<dbReference type="InterPro" id="IPR001296">
    <property type="entry name" value="Glyco_trans_1"/>
</dbReference>
<dbReference type="Proteomes" id="UP000033867">
    <property type="component" value="Unassembled WGS sequence"/>
</dbReference>
<evidence type="ECO:0000313" key="2">
    <source>
        <dbReference type="EMBL" id="KKS72886.1"/>
    </source>
</evidence>